<gene>
    <name evidence="2" type="ORF">Tci_035893</name>
</gene>
<dbReference type="AlphaFoldDB" id="A0A6L2LUU1"/>
<dbReference type="GO" id="GO:0008251">
    <property type="term" value="F:tRNA-specific adenosine deaminase activity"/>
    <property type="evidence" value="ECO:0007669"/>
    <property type="project" value="TreeGrafter"/>
</dbReference>
<dbReference type="Pfam" id="PF02137">
    <property type="entry name" value="A_deamin"/>
    <property type="match status" value="1"/>
</dbReference>
<dbReference type="GO" id="GO:0006396">
    <property type="term" value="P:RNA processing"/>
    <property type="evidence" value="ECO:0007669"/>
    <property type="project" value="InterPro"/>
</dbReference>
<sequence>MKSFLEPLDESRGLLQKGLCTLLQSQLYARREWALLSHILQPVYISSITVGQSRNCSDEEVEEQLTRALSDRVLSLSKKLKSPFKVNKPIFSVAPVPLEVFRHAETAASTLTCGYSIKQLTDKVASPRPGFNTLFLQKGRLIRSISIKICLKILRLYHHQRKRMLESFLALGRSLANFPLGETSYLRLKEKAEEYNSALKLFKESPQFSNWLEKPLQFEPPVLVGL</sequence>
<evidence type="ECO:0000313" key="2">
    <source>
        <dbReference type="EMBL" id="GEU63915.1"/>
    </source>
</evidence>
<protein>
    <submittedName>
        <fullName evidence="2">tRNA-specific adenosine deaminase 1</fullName>
    </submittedName>
</protein>
<dbReference type="GO" id="GO:0005730">
    <property type="term" value="C:nucleolus"/>
    <property type="evidence" value="ECO:0007669"/>
    <property type="project" value="TreeGrafter"/>
</dbReference>
<name>A0A6L2LUU1_TANCI</name>
<proteinExistence type="predicted"/>
<feature type="domain" description="A to I editase" evidence="1">
    <location>
        <begin position="34"/>
        <end position="221"/>
    </location>
</feature>
<dbReference type="EMBL" id="BKCJ010004932">
    <property type="protein sequence ID" value="GEU63915.1"/>
    <property type="molecule type" value="Genomic_DNA"/>
</dbReference>
<organism evidence="2">
    <name type="scientific">Tanacetum cinerariifolium</name>
    <name type="common">Dalmatian daisy</name>
    <name type="synonym">Chrysanthemum cinerariifolium</name>
    <dbReference type="NCBI Taxonomy" id="118510"/>
    <lineage>
        <taxon>Eukaryota</taxon>
        <taxon>Viridiplantae</taxon>
        <taxon>Streptophyta</taxon>
        <taxon>Embryophyta</taxon>
        <taxon>Tracheophyta</taxon>
        <taxon>Spermatophyta</taxon>
        <taxon>Magnoliopsida</taxon>
        <taxon>eudicotyledons</taxon>
        <taxon>Gunneridae</taxon>
        <taxon>Pentapetalae</taxon>
        <taxon>asterids</taxon>
        <taxon>campanulids</taxon>
        <taxon>Asterales</taxon>
        <taxon>Asteraceae</taxon>
        <taxon>Asteroideae</taxon>
        <taxon>Anthemideae</taxon>
        <taxon>Anthemidinae</taxon>
        <taxon>Tanacetum</taxon>
    </lineage>
</organism>
<dbReference type="GO" id="GO:0006382">
    <property type="term" value="P:adenosine to inosine editing"/>
    <property type="evidence" value="ECO:0007669"/>
    <property type="project" value="TreeGrafter"/>
</dbReference>
<dbReference type="GO" id="GO:0003726">
    <property type="term" value="F:double-stranded RNA adenosine deaminase activity"/>
    <property type="evidence" value="ECO:0007669"/>
    <property type="project" value="TreeGrafter"/>
</dbReference>
<dbReference type="PANTHER" id="PTHR10910">
    <property type="entry name" value="EUKARYOTE SPECIFIC DSRNA BINDING PROTEIN"/>
    <property type="match status" value="1"/>
</dbReference>
<dbReference type="PANTHER" id="PTHR10910:SF62">
    <property type="entry name" value="AT07585P-RELATED"/>
    <property type="match status" value="1"/>
</dbReference>
<accession>A0A6L2LUU1</accession>
<comment type="caution">
    <text evidence="2">The sequence shown here is derived from an EMBL/GenBank/DDBJ whole genome shotgun (WGS) entry which is preliminary data.</text>
</comment>
<dbReference type="PROSITE" id="PS50141">
    <property type="entry name" value="A_DEAMIN_EDITASE"/>
    <property type="match status" value="1"/>
</dbReference>
<dbReference type="InterPro" id="IPR002466">
    <property type="entry name" value="A_deamin"/>
</dbReference>
<dbReference type="GO" id="GO:0003725">
    <property type="term" value="F:double-stranded RNA binding"/>
    <property type="evidence" value="ECO:0007669"/>
    <property type="project" value="TreeGrafter"/>
</dbReference>
<dbReference type="GO" id="GO:0005737">
    <property type="term" value="C:cytoplasm"/>
    <property type="evidence" value="ECO:0007669"/>
    <property type="project" value="TreeGrafter"/>
</dbReference>
<reference evidence="2" key="1">
    <citation type="journal article" date="2019" name="Sci. Rep.">
        <title>Draft genome of Tanacetum cinerariifolium, the natural source of mosquito coil.</title>
        <authorList>
            <person name="Yamashiro T."/>
            <person name="Shiraishi A."/>
            <person name="Satake H."/>
            <person name="Nakayama K."/>
        </authorList>
    </citation>
    <scope>NUCLEOTIDE SEQUENCE</scope>
</reference>
<evidence type="ECO:0000259" key="1">
    <source>
        <dbReference type="PROSITE" id="PS50141"/>
    </source>
</evidence>